<evidence type="ECO:0000259" key="3">
    <source>
        <dbReference type="PROSITE" id="PS50977"/>
    </source>
</evidence>
<reference evidence="5" key="1">
    <citation type="journal article" date="2019" name="Int. J. Syst. Evol. Microbiol.">
        <title>The Global Catalogue of Microorganisms (GCM) 10K type strain sequencing project: providing services to taxonomists for standard genome sequencing and annotation.</title>
        <authorList>
            <consortium name="The Broad Institute Genomics Platform"/>
            <consortium name="The Broad Institute Genome Sequencing Center for Infectious Disease"/>
            <person name="Wu L."/>
            <person name="Ma J."/>
        </authorList>
    </citation>
    <scope>NUCLEOTIDE SEQUENCE [LARGE SCALE GENOMIC DNA]</scope>
    <source>
        <strain evidence="5">DT43</strain>
    </source>
</reference>
<evidence type="ECO:0000256" key="2">
    <source>
        <dbReference type="PROSITE-ProRule" id="PRU00335"/>
    </source>
</evidence>
<dbReference type="InterPro" id="IPR023772">
    <property type="entry name" value="DNA-bd_HTH_TetR-type_CS"/>
</dbReference>
<comment type="caution">
    <text evidence="4">The sequence shown here is derived from an EMBL/GenBank/DDBJ whole genome shotgun (WGS) entry which is preliminary data.</text>
</comment>
<dbReference type="PROSITE" id="PS01081">
    <property type="entry name" value="HTH_TETR_1"/>
    <property type="match status" value="1"/>
</dbReference>
<dbReference type="EMBL" id="JBHSFG010000064">
    <property type="protein sequence ID" value="MFC4469825.1"/>
    <property type="molecule type" value="Genomic_DNA"/>
</dbReference>
<dbReference type="InterPro" id="IPR009057">
    <property type="entry name" value="Homeodomain-like_sf"/>
</dbReference>
<sequence length="231" mass="25502">MAAKVPGEPGGNAASDPAAQVHDWRVFAQLDLPPILAAALEEFREHGYHGTSVRDVARRAGITVPMIYYHFDNKQGLLVALLEGAMGEVLQRARLADAEADGRVLERFANVIECVVLHMTHRVATAGLDSELRYLEPANRKKYAALRKELEDLFLEIVEEGVTQGLFEVDRAPDTTRALLGMCQAVTGWFHADGPLPPEEIADRYVAISLRTVGARVRPAPHGREKYGREK</sequence>
<dbReference type="PANTHER" id="PTHR30055">
    <property type="entry name" value="HTH-TYPE TRANSCRIPTIONAL REGULATOR RUTR"/>
    <property type="match status" value="1"/>
</dbReference>
<dbReference type="InterPro" id="IPR036271">
    <property type="entry name" value="Tet_transcr_reg_TetR-rel_C_sf"/>
</dbReference>
<keyword evidence="1 2" id="KW-0238">DNA-binding</keyword>
<dbReference type="InterPro" id="IPR001647">
    <property type="entry name" value="HTH_TetR"/>
</dbReference>
<protein>
    <submittedName>
        <fullName evidence="4">TetR/AcrR family transcriptional regulator</fullName>
    </submittedName>
</protein>
<dbReference type="Gene3D" id="1.10.357.10">
    <property type="entry name" value="Tetracycline Repressor, domain 2"/>
    <property type="match status" value="1"/>
</dbReference>
<evidence type="ECO:0000313" key="4">
    <source>
        <dbReference type="EMBL" id="MFC4469825.1"/>
    </source>
</evidence>
<dbReference type="InterPro" id="IPR050109">
    <property type="entry name" value="HTH-type_TetR-like_transc_reg"/>
</dbReference>
<evidence type="ECO:0000256" key="1">
    <source>
        <dbReference type="ARBA" id="ARBA00023125"/>
    </source>
</evidence>
<proteinExistence type="predicted"/>
<organism evidence="4 5">
    <name type="scientific">Streptomyces xiangluensis</name>
    <dbReference type="NCBI Taxonomy" id="2665720"/>
    <lineage>
        <taxon>Bacteria</taxon>
        <taxon>Bacillati</taxon>
        <taxon>Actinomycetota</taxon>
        <taxon>Actinomycetes</taxon>
        <taxon>Kitasatosporales</taxon>
        <taxon>Streptomycetaceae</taxon>
        <taxon>Streptomyces</taxon>
    </lineage>
</organism>
<dbReference type="PRINTS" id="PR00455">
    <property type="entry name" value="HTHTETR"/>
</dbReference>
<feature type="domain" description="HTH tetR-type" evidence="3">
    <location>
        <begin position="29"/>
        <end position="89"/>
    </location>
</feature>
<dbReference type="RefSeq" id="WP_386349531.1">
    <property type="nucleotide sequence ID" value="NZ_JBHSFG010000064.1"/>
</dbReference>
<dbReference type="Pfam" id="PF17932">
    <property type="entry name" value="TetR_C_24"/>
    <property type="match status" value="1"/>
</dbReference>
<dbReference type="Pfam" id="PF00440">
    <property type="entry name" value="TetR_N"/>
    <property type="match status" value="1"/>
</dbReference>
<dbReference type="PROSITE" id="PS50977">
    <property type="entry name" value="HTH_TETR_2"/>
    <property type="match status" value="1"/>
</dbReference>
<dbReference type="PANTHER" id="PTHR30055:SF237">
    <property type="entry name" value="TRANSCRIPTIONAL REPRESSOR MCE3R"/>
    <property type="match status" value="1"/>
</dbReference>
<accession>A0ABV8Z102</accession>
<dbReference type="SUPFAM" id="SSF46689">
    <property type="entry name" value="Homeodomain-like"/>
    <property type="match status" value="1"/>
</dbReference>
<dbReference type="SUPFAM" id="SSF48498">
    <property type="entry name" value="Tetracyclin repressor-like, C-terminal domain"/>
    <property type="match status" value="1"/>
</dbReference>
<dbReference type="InterPro" id="IPR041490">
    <property type="entry name" value="KstR2_TetR_C"/>
</dbReference>
<name>A0ABV8Z102_9ACTN</name>
<feature type="DNA-binding region" description="H-T-H motif" evidence="2">
    <location>
        <begin position="52"/>
        <end position="71"/>
    </location>
</feature>
<keyword evidence="5" id="KW-1185">Reference proteome</keyword>
<gene>
    <name evidence="4" type="ORF">ACFPH6_35890</name>
</gene>
<dbReference type="Proteomes" id="UP001596012">
    <property type="component" value="Unassembled WGS sequence"/>
</dbReference>
<evidence type="ECO:0000313" key="5">
    <source>
        <dbReference type="Proteomes" id="UP001596012"/>
    </source>
</evidence>